<evidence type="ECO:0000313" key="1">
    <source>
        <dbReference type="EMBL" id="MCG2669346.1"/>
    </source>
</evidence>
<dbReference type="RefSeq" id="WP_237871888.1">
    <property type="nucleotide sequence ID" value="NZ_JAKLUA010000006.1"/>
</dbReference>
<dbReference type="EMBL" id="JAKLUA010000006">
    <property type="protein sequence ID" value="MCG2669346.1"/>
    <property type="molecule type" value="Genomic_DNA"/>
</dbReference>
<dbReference type="InterPro" id="IPR043519">
    <property type="entry name" value="NT_sf"/>
</dbReference>
<keyword evidence="2" id="KW-1185">Reference proteome</keyword>
<dbReference type="Gene3D" id="3.30.460.10">
    <property type="entry name" value="Beta Polymerase, domain 2"/>
    <property type="match status" value="1"/>
</dbReference>
<evidence type="ECO:0000313" key="2">
    <source>
        <dbReference type="Proteomes" id="UP001139012"/>
    </source>
</evidence>
<organism evidence="1 2">
    <name type="scientific">Bradyrhizobium zhengyangense</name>
    <dbReference type="NCBI Taxonomy" id="2911009"/>
    <lineage>
        <taxon>Bacteria</taxon>
        <taxon>Pseudomonadati</taxon>
        <taxon>Pseudomonadota</taxon>
        <taxon>Alphaproteobacteria</taxon>
        <taxon>Hyphomicrobiales</taxon>
        <taxon>Nitrobacteraceae</taxon>
        <taxon>Bradyrhizobium</taxon>
    </lineage>
</organism>
<dbReference type="CDD" id="cd05403">
    <property type="entry name" value="NT_KNTase_like"/>
    <property type="match status" value="1"/>
</dbReference>
<protein>
    <submittedName>
        <fullName evidence="1">Nucleotidyltransferase domain-containing protein</fullName>
    </submittedName>
</protein>
<dbReference type="SUPFAM" id="SSF81301">
    <property type="entry name" value="Nucleotidyltransferase"/>
    <property type="match status" value="1"/>
</dbReference>
<sequence>MTATLIVQRLIAVIDSLETAGRLDAFLFGSTLDQKATWSDVDVLLVCTSENDGPLARTALAELCEQFPIDLTIMTADEEAELDFIQSERCRWLTSIRVAMSETVRR</sequence>
<name>A0ABS9LQR2_9BRAD</name>
<proteinExistence type="predicted"/>
<accession>A0ABS9LQR2</accession>
<gene>
    <name evidence="1" type="ORF">L6637_20500</name>
</gene>
<comment type="caution">
    <text evidence="1">The sequence shown here is derived from an EMBL/GenBank/DDBJ whole genome shotgun (WGS) entry which is preliminary data.</text>
</comment>
<reference evidence="1" key="1">
    <citation type="submission" date="2022-01" db="EMBL/GenBank/DDBJ databases">
        <title>Genome sequnece data of strain Bradyrhizobium sp. nov.</title>
        <authorList>
            <person name="Zhang J."/>
        </authorList>
    </citation>
    <scope>NUCLEOTIDE SEQUENCE</scope>
    <source>
        <strain evidence="1">WYCCWR 12774</strain>
    </source>
</reference>
<dbReference type="Proteomes" id="UP001139012">
    <property type="component" value="Unassembled WGS sequence"/>
</dbReference>